<name>A0A284SCT9_ARMOS</name>
<evidence type="ECO:0000256" key="1">
    <source>
        <dbReference type="SAM" id="MobiDB-lite"/>
    </source>
</evidence>
<protein>
    <recommendedName>
        <fullName evidence="2">CxC2-like cysteine cluster KDZ transposase-associated domain-containing protein</fullName>
    </recommendedName>
</protein>
<gene>
    <name evidence="3" type="ORF">ARMOST_22423</name>
</gene>
<dbReference type="InterPro" id="IPR040521">
    <property type="entry name" value="KDZ"/>
</dbReference>
<dbReference type="AlphaFoldDB" id="A0A284SCT9"/>
<organism evidence="3 4">
    <name type="scientific">Armillaria ostoyae</name>
    <name type="common">Armillaria root rot fungus</name>
    <dbReference type="NCBI Taxonomy" id="47428"/>
    <lineage>
        <taxon>Eukaryota</taxon>
        <taxon>Fungi</taxon>
        <taxon>Dikarya</taxon>
        <taxon>Basidiomycota</taxon>
        <taxon>Agaricomycotina</taxon>
        <taxon>Agaricomycetes</taxon>
        <taxon>Agaricomycetidae</taxon>
        <taxon>Agaricales</taxon>
        <taxon>Marasmiineae</taxon>
        <taxon>Physalacriaceae</taxon>
        <taxon>Armillaria</taxon>
    </lineage>
</organism>
<feature type="compositionally biased region" description="Basic and acidic residues" evidence="1">
    <location>
        <begin position="8"/>
        <end position="26"/>
    </location>
</feature>
<sequence>MASVAYKPGERLSSHVLSTRDWKPEDDNLAGQAKQRHEAAQELKLAWPMQAPTLLPFVPSPKSLEGLESPDPSQPYAITVPSSILPCAEKYLHALAEYLRHFVYWELPDFEKHCPNRPHWCLRHWAFHYTMEQFQDLKIVTKIPLDTATFIPPAKKRRVKTSHINNDYAQWIPGSDKYESLEDYLGYDVMTGTSFLDPSGDVNCIGGKRKGYNSSDDPMKVWWQLEGDFLNETICQAGLGNATHKPACCRCLKPLIIEGENAVAEDEQCIADLFRCETCGPFMECKECCLHRHQRTLLHNVERWNSNFWEKTTLRSMGLIFQLGHGGGQCIFLARVPSIITVLHTNGVHQVCYQYCGCDVSDSENKWRQLMRNGWYPATILQLATCATFKCLNTFRLLQVIATANAHDYITFLEQTTDPLGTNWVPDRYKARVGHAEGVNLPPGWDEAERDKQYLYEKKFSVNANFRMMNCMRQLAHKDPPLYSGLGYQVPQWPYHAWIKQYTSEEEISTCIAFAALEQKNTKLCTGLRTSGVVGCFDTHHELVESMGDLQMGERYKNTDFVLVTALKDCKLKHAMVTYDITYLRPENGPEVRFALPVWHGDVHQVPCKTENLLSYQKGGTKGDGECPEHFWGAANPFAHVTKEIGPGVRHDDLECKIDSYNYSKNVGLGKFLAHQYKIAIEECNIQVASFKDINATLRKDLWLEWTQMVEEWEQDHMKPNPYAPTVTKASITEAQQATSIAAFLIMGLELEDTQRRIQAYSTSMANLTLDKESKIQE</sequence>
<dbReference type="EMBL" id="FUEG01000070">
    <property type="protein sequence ID" value="SJL18822.1"/>
    <property type="molecule type" value="Genomic_DNA"/>
</dbReference>
<accession>A0A284SCT9</accession>
<proteinExistence type="predicted"/>
<dbReference type="OrthoDB" id="2804062at2759"/>
<dbReference type="Pfam" id="PF18803">
    <property type="entry name" value="CxC2"/>
    <property type="match status" value="1"/>
</dbReference>
<dbReference type="InterPro" id="IPR041457">
    <property type="entry name" value="CxC2_KDZ-assoc"/>
</dbReference>
<dbReference type="STRING" id="47428.A0A284SCT9"/>
<evidence type="ECO:0000313" key="3">
    <source>
        <dbReference type="EMBL" id="SJL18822.1"/>
    </source>
</evidence>
<keyword evidence="4" id="KW-1185">Reference proteome</keyword>
<feature type="region of interest" description="Disordered" evidence="1">
    <location>
        <begin position="1"/>
        <end position="35"/>
    </location>
</feature>
<feature type="domain" description="CxC2-like cysteine cluster KDZ transposase-associated" evidence="2">
    <location>
        <begin position="314"/>
        <end position="420"/>
    </location>
</feature>
<dbReference type="Proteomes" id="UP000219338">
    <property type="component" value="Unassembled WGS sequence"/>
</dbReference>
<evidence type="ECO:0000259" key="2">
    <source>
        <dbReference type="Pfam" id="PF18803"/>
    </source>
</evidence>
<reference evidence="4" key="1">
    <citation type="journal article" date="2017" name="Nat. Ecol. Evol.">
        <title>Genome expansion and lineage-specific genetic innovations in the forest pathogenic fungi Armillaria.</title>
        <authorList>
            <person name="Sipos G."/>
            <person name="Prasanna A.N."/>
            <person name="Walter M.C."/>
            <person name="O'Connor E."/>
            <person name="Balint B."/>
            <person name="Krizsan K."/>
            <person name="Kiss B."/>
            <person name="Hess J."/>
            <person name="Varga T."/>
            <person name="Slot J."/>
            <person name="Riley R."/>
            <person name="Boka B."/>
            <person name="Rigling D."/>
            <person name="Barry K."/>
            <person name="Lee J."/>
            <person name="Mihaltcheva S."/>
            <person name="LaButti K."/>
            <person name="Lipzen A."/>
            <person name="Waldron R."/>
            <person name="Moloney N.M."/>
            <person name="Sperisen C."/>
            <person name="Kredics L."/>
            <person name="Vagvoelgyi C."/>
            <person name="Patrignani A."/>
            <person name="Fitzpatrick D."/>
            <person name="Nagy I."/>
            <person name="Doyle S."/>
            <person name="Anderson J.B."/>
            <person name="Grigoriev I.V."/>
            <person name="Gueldener U."/>
            <person name="Muensterkoetter M."/>
            <person name="Nagy L.G."/>
        </authorList>
    </citation>
    <scope>NUCLEOTIDE SEQUENCE [LARGE SCALE GENOMIC DNA]</scope>
    <source>
        <strain evidence="4">C18/9</strain>
    </source>
</reference>
<evidence type="ECO:0000313" key="4">
    <source>
        <dbReference type="Proteomes" id="UP000219338"/>
    </source>
</evidence>
<dbReference type="Pfam" id="PF18758">
    <property type="entry name" value="KDZ"/>
    <property type="match status" value="1"/>
</dbReference>